<dbReference type="SUPFAM" id="SSF49503">
    <property type="entry name" value="Cupredoxins"/>
    <property type="match status" value="1"/>
</dbReference>
<dbReference type="InterPro" id="IPR050845">
    <property type="entry name" value="Cu-binding_ET"/>
</dbReference>
<dbReference type="Gene3D" id="2.60.40.420">
    <property type="entry name" value="Cupredoxins - blue copper proteins"/>
    <property type="match status" value="1"/>
</dbReference>
<gene>
    <name evidence="3" type="ORF">GCM10022278_01560</name>
</gene>
<dbReference type="Proteomes" id="UP001501337">
    <property type="component" value="Unassembled WGS sequence"/>
</dbReference>
<protein>
    <submittedName>
        <fullName evidence="3">Uncharacterized protein</fullName>
    </submittedName>
</protein>
<keyword evidence="2" id="KW-0186">Copper</keyword>
<keyword evidence="1" id="KW-0479">Metal-binding</keyword>
<dbReference type="InterPro" id="IPR008972">
    <property type="entry name" value="Cupredoxin"/>
</dbReference>
<comment type="caution">
    <text evidence="3">The sequence shown here is derived from an EMBL/GenBank/DDBJ whole genome shotgun (WGS) entry which is preliminary data.</text>
</comment>
<keyword evidence="4" id="KW-1185">Reference proteome</keyword>
<evidence type="ECO:0000256" key="1">
    <source>
        <dbReference type="ARBA" id="ARBA00022723"/>
    </source>
</evidence>
<reference evidence="4" key="1">
    <citation type="journal article" date="2019" name="Int. J. Syst. Evol. Microbiol.">
        <title>The Global Catalogue of Microorganisms (GCM) 10K type strain sequencing project: providing services to taxonomists for standard genome sequencing and annotation.</title>
        <authorList>
            <consortium name="The Broad Institute Genomics Platform"/>
            <consortium name="The Broad Institute Genome Sequencing Center for Infectious Disease"/>
            <person name="Wu L."/>
            <person name="Ma J."/>
        </authorList>
    </citation>
    <scope>NUCLEOTIDE SEQUENCE [LARGE SCALE GENOMIC DNA]</scope>
    <source>
        <strain evidence="4">JCM 17555</strain>
    </source>
</reference>
<accession>A0ABP7NGB6</accession>
<dbReference type="PANTHER" id="PTHR38439:SF3">
    <property type="entry name" value="COPPER-RESISTANT CUPROPROTEIN COPI"/>
    <property type="match status" value="1"/>
</dbReference>
<dbReference type="InterPro" id="IPR033138">
    <property type="entry name" value="Cu_oxidase_CS"/>
</dbReference>
<dbReference type="EMBL" id="BAABBO010000001">
    <property type="protein sequence ID" value="GAA3946082.1"/>
    <property type="molecule type" value="Genomic_DNA"/>
</dbReference>
<name>A0ABP7NGB6_9GAMM</name>
<organism evidence="3 4">
    <name type="scientific">Allohahella marinimesophila</name>
    <dbReference type="NCBI Taxonomy" id="1054972"/>
    <lineage>
        <taxon>Bacteria</taxon>
        <taxon>Pseudomonadati</taxon>
        <taxon>Pseudomonadota</taxon>
        <taxon>Gammaproteobacteria</taxon>
        <taxon>Oceanospirillales</taxon>
        <taxon>Hahellaceae</taxon>
        <taxon>Allohahella</taxon>
    </lineage>
</organism>
<dbReference type="PANTHER" id="PTHR38439">
    <property type="entry name" value="AURACYANIN-B"/>
    <property type="match status" value="1"/>
</dbReference>
<sequence length="186" mass="19681">MELNASRGLPVMKSIGPPLTAAVFGLLPLTTSTASSEQTDPLFGSAAHDQTIRLAMDDDRFDGQAGEVHAGDTVRFVITNRSGLDHGFMVGERDEFSIATTAYIHEAEASDGGGHRHKLPESADAASPLVKQVSESPSLDIPSGLTRELLVHFPRPGEFRFTCPLDNHADSGMSGIVNVLPADASS</sequence>
<proteinExistence type="predicted"/>
<evidence type="ECO:0000256" key="2">
    <source>
        <dbReference type="ARBA" id="ARBA00023008"/>
    </source>
</evidence>
<evidence type="ECO:0000313" key="3">
    <source>
        <dbReference type="EMBL" id="GAA3946082.1"/>
    </source>
</evidence>
<evidence type="ECO:0000313" key="4">
    <source>
        <dbReference type="Proteomes" id="UP001501337"/>
    </source>
</evidence>
<dbReference type="PROSITE" id="PS00079">
    <property type="entry name" value="MULTICOPPER_OXIDASE1"/>
    <property type="match status" value="1"/>
</dbReference>